<feature type="transmembrane region" description="Helical" evidence="6">
    <location>
        <begin position="174"/>
        <end position="193"/>
    </location>
</feature>
<feature type="domain" description="Major facilitator superfamily (MFS) profile" evidence="7">
    <location>
        <begin position="1"/>
        <end position="413"/>
    </location>
</feature>
<feature type="transmembrane region" description="Helical" evidence="6">
    <location>
        <begin position="361"/>
        <end position="385"/>
    </location>
</feature>
<dbReference type="AlphaFoldDB" id="A0A9D2MTJ4"/>
<evidence type="ECO:0000313" key="9">
    <source>
        <dbReference type="Proteomes" id="UP000886883"/>
    </source>
</evidence>
<dbReference type="InterPro" id="IPR036259">
    <property type="entry name" value="MFS_trans_sf"/>
</dbReference>
<accession>A0A9D2MTJ4</accession>
<keyword evidence="3 6" id="KW-0812">Transmembrane</keyword>
<evidence type="ECO:0000256" key="4">
    <source>
        <dbReference type="ARBA" id="ARBA00022989"/>
    </source>
</evidence>
<feature type="transmembrane region" description="Helical" evidence="6">
    <location>
        <begin position="45"/>
        <end position="65"/>
    </location>
</feature>
<protein>
    <submittedName>
        <fullName evidence="8">MFS transporter</fullName>
    </submittedName>
</protein>
<comment type="caution">
    <text evidence="8">The sequence shown here is derived from an EMBL/GenBank/DDBJ whole genome shotgun (WGS) entry which is preliminary data.</text>
</comment>
<evidence type="ECO:0000256" key="1">
    <source>
        <dbReference type="ARBA" id="ARBA00004651"/>
    </source>
</evidence>
<gene>
    <name evidence="8" type="ORF">H9763_10670</name>
</gene>
<keyword evidence="4 6" id="KW-1133">Transmembrane helix</keyword>
<dbReference type="EMBL" id="DWXE01000040">
    <property type="protein sequence ID" value="HJB91908.1"/>
    <property type="molecule type" value="Genomic_DNA"/>
</dbReference>
<dbReference type="InterPro" id="IPR020846">
    <property type="entry name" value="MFS_dom"/>
</dbReference>
<keyword evidence="5 6" id="KW-0472">Membrane</keyword>
<feature type="transmembrane region" description="Helical" evidence="6">
    <location>
        <begin position="7"/>
        <end position="25"/>
    </location>
</feature>
<feature type="transmembrane region" description="Helical" evidence="6">
    <location>
        <begin position="391"/>
        <end position="409"/>
    </location>
</feature>
<evidence type="ECO:0000256" key="3">
    <source>
        <dbReference type="ARBA" id="ARBA00022692"/>
    </source>
</evidence>
<dbReference type="SUPFAM" id="SSF103473">
    <property type="entry name" value="MFS general substrate transporter"/>
    <property type="match status" value="1"/>
</dbReference>
<sequence length="430" mass="46826">MKLNYRRTFLIGLAFLSISAFWQMYDNLIPLILQGTFHMNETVTGAIMAADNVLAVFLLPLLGSLSDRVDTRFGKRMPFIVAGTCLAVVLMMLLPAADRGQNLALFVTALFCLLIAMGLYRSPAVALMPDLTPKPLRSQANAIINLMGALGGVYTLILISLLVGDGERPDYMPVFVGVAALMALSVVLLVATIREKELAARVAAENPEEGPEAGKAAQKATGRTGRLDPAVKRSLRWILISIFLWFTAYNAVTTAFSRYARTVWGMEGGGFANCLMVATVSAVVGYIPIGFFSARAGRKRCIQIGLALMLASFLAAVFFVEYHPVINAGFALIGIGWAAVSVNSLPMVVEMCSNSDVGKYTGLYYTFSMSAQIVTPILSGAFLQYVSYRTLFPYACVFTVAAMITMSMVRHGDNRPERKKNLLEHFDVED</sequence>
<evidence type="ECO:0000259" key="7">
    <source>
        <dbReference type="PROSITE" id="PS50850"/>
    </source>
</evidence>
<evidence type="ECO:0000313" key="8">
    <source>
        <dbReference type="EMBL" id="HJB91908.1"/>
    </source>
</evidence>
<feature type="transmembrane region" description="Helical" evidence="6">
    <location>
        <begin position="326"/>
        <end position="349"/>
    </location>
</feature>
<name>A0A9D2MTJ4_9FIRM</name>
<proteinExistence type="predicted"/>
<feature type="transmembrane region" description="Helical" evidence="6">
    <location>
        <begin position="142"/>
        <end position="162"/>
    </location>
</feature>
<comment type="subcellular location">
    <subcellularLocation>
        <location evidence="1">Cell membrane</location>
        <topology evidence="1">Multi-pass membrane protein</topology>
    </subcellularLocation>
</comment>
<dbReference type="PROSITE" id="PS50850">
    <property type="entry name" value="MFS"/>
    <property type="match status" value="1"/>
</dbReference>
<dbReference type="GO" id="GO:0022857">
    <property type="term" value="F:transmembrane transporter activity"/>
    <property type="evidence" value="ECO:0007669"/>
    <property type="project" value="InterPro"/>
</dbReference>
<evidence type="ECO:0000256" key="5">
    <source>
        <dbReference type="ARBA" id="ARBA00023136"/>
    </source>
</evidence>
<dbReference type="Gene3D" id="1.20.1250.20">
    <property type="entry name" value="MFS general substrate transporter like domains"/>
    <property type="match status" value="2"/>
</dbReference>
<feature type="transmembrane region" description="Helical" evidence="6">
    <location>
        <begin position="103"/>
        <end position="121"/>
    </location>
</feature>
<dbReference type="InterPro" id="IPR011701">
    <property type="entry name" value="MFS"/>
</dbReference>
<feature type="transmembrane region" description="Helical" evidence="6">
    <location>
        <begin position="268"/>
        <end position="289"/>
    </location>
</feature>
<feature type="transmembrane region" description="Helical" evidence="6">
    <location>
        <begin position="235"/>
        <end position="256"/>
    </location>
</feature>
<dbReference type="PANTHER" id="PTHR23528">
    <property type="match status" value="1"/>
</dbReference>
<dbReference type="Pfam" id="PF07690">
    <property type="entry name" value="MFS_1"/>
    <property type="match status" value="1"/>
</dbReference>
<dbReference type="PANTHER" id="PTHR23528:SF1">
    <property type="entry name" value="MAJOR FACILITATOR SUPERFAMILY (MFS) PROFILE DOMAIN-CONTAINING PROTEIN"/>
    <property type="match status" value="1"/>
</dbReference>
<reference evidence="8" key="2">
    <citation type="submission" date="2021-04" db="EMBL/GenBank/DDBJ databases">
        <authorList>
            <person name="Gilroy R."/>
        </authorList>
    </citation>
    <scope>NUCLEOTIDE SEQUENCE</scope>
    <source>
        <strain evidence="8">USAMLcec3-2134</strain>
    </source>
</reference>
<dbReference type="Proteomes" id="UP000886883">
    <property type="component" value="Unassembled WGS sequence"/>
</dbReference>
<evidence type="ECO:0000256" key="6">
    <source>
        <dbReference type="SAM" id="Phobius"/>
    </source>
</evidence>
<dbReference type="GO" id="GO:0005886">
    <property type="term" value="C:plasma membrane"/>
    <property type="evidence" value="ECO:0007669"/>
    <property type="project" value="UniProtKB-SubCell"/>
</dbReference>
<keyword evidence="2" id="KW-0813">Transport</keyword>
<feature type="transmembrane region" description="Helical" evidence="6">
    <location>
        <begin position="301"/>
        <end position="320"/>
    </location>
</feature>
<organism evidence="8 9">
    <name type="scientific">Candidatus Eisenbergiella merdigallinarum</name>
    <dbReference type="NCBI Taxonomy" id="2838552"/>
    <lineage>
        <taxon>Bacteria</taxon>
        <taxon>Bacillati</taxon>
        <taxon>Bacillota</taxon>
        <taxon>Clostridia</taxon>
        <taxon>Lachnospirales</taxon>
        <taxon>Lachnospiraceae</taxon>
        <taxon>Eisenbergiella</taxon>
    </lineage>
</organism>
<feature type="transmembrane region" description="Helical" evidence="6">
    <location>
        <begin position="77"/>
        <end position="97"/>
    </location>
</feature>
<evidence type="ECO:0000256" key="2">
    <source>
        <dbReference type="ARBA" id="ARBA00022448"/>
    </source>
</evidence>
<reference evidence="8" key="1">
    <citation type="journal article" date="2021" name="PeerJ">
        <title>Extensive microbial diversity within the chicken gut microbiome revealed by metagenomics and culture.</title>
        <authorList>
            <person name="Gilroy R."/>
            <person name="Ravi A."/>
            <person name="Getino M."/>
            <person name="Pursley I."/>
            <person name="Horton D.L."/>
            <person name="Alikhan N.F."/>
            <person name="Baker D."/>
            <person name="Gharbi K."/>
            <person name="Hall N."/>
            <person name="Watson M."/>
            <person name="Adriaenssens E.M."/>
            <person name="Foster-Nyarko E."/>
            <person name="Jarju S."/>
            <person name="Secka A."/>
            <person name="Antonio M."/>
            <person name="Oren A."/>
            <person name="Chaudhuri R.R."/>
            <person name="La Ragione R."/>
            <person name="Hildebrand F."/>
            <person name="Pallen M.J."/>
        </authorList>
    </citation>
    <scope>NUCLEOTIDE SEQUENCE</scope>
    <source>
        <strain evidence="8">USAMLcec3-2134</strain>
    </source>
</reference>